<evidence type="ECO:0000313" key="6">
    <source>
        <dbReference type="EMBL" id="KAK4765586.1"/>
    </source>
</evidence>
<dbReference type="InterPro" id="IPR003439">
    <property type="entry name" value="ABC_transporter-like_ATP-bd"/>
</dbReference>
<dbReference type="InterPro" id="IPR027417">
    <property type="entry name" value="P-loop_NTPase"/>
</dbReference>
<name>A0AAN7QER9_TRANT</name>
<evidence type="ECO:0000256" key="2">
    <source>
        <dbReference type="ARBA" id="ARBA00023125"/>
    </source>
</evidence>
<proteinExistence type="predicted"/>
<dbReference type="Pfam" id="PF00005">
    <property type="entry name" value="ABC_tran"/>
    <property type="match status" value="1"/>
</dbReference>
<evidence type="ECO:0000256" key="3">
    <source>
        <dbReference type="ARBA" id="ARBA00023163"/>
    </source>
</evidence>
<dbReference type="InterPro" id="IPR003441">
    <property type="entry name" value="NAC-dom"/>
</dbReference>
<keyword evidence="2" id="KW-0238">DNA-binding</keyword>
<dbReference type="SUPFAM" id="SSF52540">
    <property type="entry name" value="P-loop containing nucleoside triphosphate hydrolases"/>
    <property type="match status" value="1"/>
</dbReference>
<keyword evidence="3" id="KW-0804">Transcription</keyword>
<dbReference type="PANTHER" id="PTHR31744:SF210">
    <property type="entry name" value="NAC DOMAIN-CONTAINING PROTEIN 86-LIKE"/>
    <property type="match status" value="1"/>
</dbReference>
<dbReference type="AlphaFoldDB" id="A0AAN7QER9"/>
<gene>
    <name evidence="6" type="ORF">SAY86_026676</name>
</gene>
<feature type="domain" description="NAC" evidence="5">
    <location>
        <begin position="6"/>
        <end position="155"/>
    </location>
</feature>
<evidence type="ECO:0000256" key="1">
    <source>
        <dbReference type="ARBA" id="ARBA00023015"/>
    </source>
</evidence>
<protein>
    <recommendedName>
        <fullName evidence="5">NAC domain-containing protein</fullName>
    </recommendedName>
</protein>
<dbReference type="Gene3D" id="3.40.50.300">
    <property type="entry name" value="P-loop containing nucleotide triphosphate hydrolases"/>
    <property type="match status" value="1"/>
</dbReference>
<dbReference type="Proteomes" id="UP001346149">
    <property type="component" value="Unassembled WGS sequence"/>
</dbReference>
<dbReference type="GO" id="GO:0006355">
    <property type="term" value="P:regulation of DNA-templated transcription"/>
    <property type="evidence" value="ECO:0007669"/>
    <property type="project" value="InterPro"/>
</dbReference>
<dbReference type="GO" id="GO:0005524">
    <property type="term" value="F:ATP binding"/>
    <property type="evidence" value="ECO:0007669"/>
    <property type="project" value="InterPro"/>
</dbReference>
<sequence>MATKGLLPGFRFHPNDVELLKYYLKRKILGFPYFEAIQEVSLYNFDPWEIPDLSYLKSDDHKWYFFCSRERRCDDGDGAVYLTPGGFWKTSGREQPVMYNDEPIGIIKTLIFYHGKAPHGNQTDWVMHEYRLVDPDLSSRGIQQDAYVVCAISKKSCLGPYNFIQYDASFREEDWEDNNINVVLPLDLHVSARGLVKAHLPHEEQRDHHAVCQDEANNSMCDRTVVAGLTPPVLAKYQSLCLKTSYSSPTNAIKYDNEAKVESAVDDPYADGIYIDELLGLIETPLVNGNNQETQVAAADLPDLDVEMGGHLDTSSRIQFDHRDYSQSEEFLELLDLLSADATISPPSGFILLGNPSNTVNGSGDNAAIEARKVNFSVTTRQGGTLPILTNCSFAIPSGQLWMLLGPNGCGKSTLLKILAGLLTPTNGKVFVKRPKNYVFQNPDHQMFPFTL</sequence>
<dbReference type="GO" id="GO:0003677">
    <property type="term" value="F:DNA binding"/>
    <property type="evidence" value="ECO:0007669"/>
    <property type="project" value="UniProtKB-KW"/>
</dbReference>
<keyword evidence="4" id="KW-0539">Nucleus</keyword>
<dbReference type="SUPFAM" id="SSF101941">
    <property type="entry name" value="NAC domain"/>
    <property type="match status" value="1"/>
</dbReference>
<organism evidence="6 7">
    <name type="scientific">Trapa natans</name>
    <name type="common">Water chestnut</name>
    <dbReference type="NCBI Taxonomy" id="22666"/>
    <lineage>
        <taxon>Eukaryota</taxon>
        <taxon>Viridiplantae</taxon>
        <taxon>Streptophyta</taxon>
        <taxon>Embryophyta</taxon>
        <taxon>Tracheophyta</taxon>
        <taxon>Spermatophyta</taxon>
        <taxon>Magnoliopsida</taxon>
        <taxon>eudicotyledons</taxon>
        <taxon>Gunneridae</taxon>
        <taxon>Pentapetalae</taxon>
        <taxon>rosids</taxon>
        <taxon>malvids</taxon>
        <taxon>Myrtales</taxon>
        <taxon>Lythraceae</taxon>
        <taxon>Trapa</taxon>
    </lineage>
</organism>
<dbReference type="GO" id="GO:0016887">
    <property type="term" value="F:ATP hydrolysis activity"/>
    <property type="evidence" value="ECO:0007669"/>
    <property type="project" value="InterPro"/>
</dbReference>
<evidence type="ECO:0000256" key="4">
    <source>
        <dbReference type="ARBA" id="ARBA00023242"/>
    </source>
</evidence>
<dbReference type="Gene3D" id="2.170.150.80">
    <property type="entry name" value="NAC domain"/>
    <property type="match status" value="1"/>
</dbReference>
<dbReference type="InterPro" id="IPR036093">
    <property type="entry name" value="NAC_dom_sf"/>
</dbReference>
<keyword evidence="7" id="KW-1185">Reference proteome</keyword>
<reference evidence="6 7" key="1">
    <citation type="journal article" date="2023" name="Hortic Res">
        <title>Pangenome of water caltrop reveals structural variations and asymmetric subgenome divergence after allopolyploidization.</title>
        <authorList>
            <person name="Zhang X."/>
            <person name="Chen Y."/>
            <person name="Wang L."/>
            <person name="Yuan Y."/>
            <person name="Fang M."/>
            <person name="Shi L."/>
            <person name="Lu R."/>
            <person name="Comes H.P."/>
            <person name="Ma Y."/>
            <person name="Chen Y."/>
            <person name="Huang G."/>
            <person name="Zhou Y."/>
            <person name="Zheng Z."/>
            <person name="Qiu Y."/>
        </authorList>
    </citation>
    <scope>NUCLEOTIDE SEQUENCE [LARGE SCALE GENOMIC DNA]</scope>
    <source>
        <strain evidence="6">F231</strain>
    </source>
</reference>
<dbReference type="PANTHER" id="PTHR31744">
    <property type="entry name" value="PROTEIN CUP-SHAPED COTYLEDON 2-RELATED"/>
    <property type="match status" value="1"/>
</dbReference>
<keyword evidence="1" id="KW-0805">Transcription regulation</keyword>
<dbReference type="Pfam" id="PF02365">
    <property type="entry name" value="NAM"/>
    <property type="match status" value="1"/>
</dbReference>
<dbReference type="EMBL" id="JAXQNO010000023">
    <property type="protein sequence ID" value="KAK4765586.1"/>
    <property type="molecule type" value="Genomic_DNA"/>
</dbReference>
<dbReference type="PROSITE" id="PS51005">
    <property type="entry name" value="NAC"/>
    <property type="match status" value="1"/>
</dbReference>
<accession>A0AAN7QER9</accession>
<evidence type="ECO:0000313" key="7">
    <source>
        <dbReference type="Proteomes" id="UP001346149"/>
    </source>
</evidence>
<evidence type="ECO:0000259" key="5">
    <source>
        <dbReference type="PROSITE" id="PS51005"/>
    </source>
</evidence>
<comment type="caution">
    <text evidence="6">The sequence shown here is derived from an EMBL/GenBank/DDBJ whole genome shotgun (WGS) entry which is preliminary data.</text>
</comment>